<keyword evidence="2" id="KW-0472">Membrane</keyword>
<feature type="transmembrane region" description="Helical" evidence="2">
    <location>
        <begin position="12"/>
        <end position="34"/>
    </location>
</feature>
<feature type="region of interest" description="Disordered" evidence="1">
    <location>
        <begin position="105"/>
        <end position="125"/>
    </location>
</feature>
<evidence type="ECO:0000256" key="1">
    <source>
        <dbReference type="SAM" id="MobiDB-lite"/>
    </source>
</evidence>
<keyword evidence="2" id="KW-0812">Transmembrane</keyword>
<evidence type="ECO:0000313" key="4">
    <source>
        <dbReference type="Proteomes" id="UP000515734"/>
    </source>
</evidence>
<reference evidence="3 4" key="1">
    <citation type="submission" date="2020-07" db="EMBL/GenBank/DDBJ databases">
        <title>Complete genome sequence of Mycolicibacterium litorale like strain isolated from cardiac implantable electronic device infection.</title>
        <authorList>
            <person name="Fukano H."/>
            <person name="Miyama H."/>
            <person name="Hoshino Y."/>
        </authorList>
    </citation>
    <scope>NUCLEOTIDE SEQUENCE [LARGE SCALE GENOMIC DNA]</scope>
    <source>
        <strain evidence="3 4">NIIDNTM18</strain>
    </source>
</reference>
<dbReference type="RefSeq" id="WP_185294572.1">
    <property type="nucleotide sequence ID" value="NZ_AP023287.1"/>
</dbReference>
<organism evidence="3 4">
    <name type="scientific">Mycolicibacterium litorale</name>
    <dbReference type="NCBI Taxonomy" id="758802"/>
    <lineage>
        <taxon>Bacteria</taxon>
        <taxon>Bacillati</taxon>
        <taxon>Actinomycetota</taxon>
        <taxon>Actinomycetes</taxon>
        <taxon>Mycobacteriales</taxon>
        <taxon>Mycobacteriaceae</taxon>
        <taxon>Mycolicibacterium</taxon>
    </lineage>
</organism>
<name>A0A6S6P2Q5_9MYCO</name>
<dbReference type="AlphaFoldDB" id="A0A6S6P2Q5"/>
<keyword evidence="2" id="KW-1133">Transmembrane helix</keyword>
<evidence type="ECO:0000256" key="2">
    <source>
        <dbReference type="SAM" id="Phobius"/>
    </source>
</evidence>
<evidence type="ECO:0000313" key="3">
    <source>
        <dbReference type="EMBL" id="BCI51627.1"/>
    </source>
</evidence>
<accession>A0A6S6P2Q5</accession>
<proteinExistence type="predicted"/>
<dbReference type="EMBL" id="AP023287">
    <property type="protein sequence ID" value="BCI51627.1"/>
    <property type="molecule type" value="Genomic_DNA"/>
</dbReference>
<sequence>MSMVKAIGRISVTSVAYLCFLLGFVALGTFVYALAAGSPVAGIIGGSLVALLVATVVLFRAGARKLAESNESGIEIPGMNIFAKPLRRDQIDHYLLSYRGEQTEPEQVPVLADSAPSVATERRAA</sequence>
<protein>
    <submittedName>
        <fullName evidence="3">Uncharacterized protein</fullName>
    </submittedName>
</protein>
<gene>
    <name evidence="3" type="ORF">NIIDNTM18_09050</name>
</gene>
<feature type="transmembrane region" description="Helical" evidence="2">
    <location>
        <begin position="40"/>
        <end position="59"/>
    </location>
</feature>
<dbReference type="Proteomes" id="UP000515734">
    <property type="component" value="Chromosome"/>
</dbReference>